<dbReference type="InterPro" id="IPR007345">
    <property type="entry name" value="Polysacch_pyruvyl_Trfase"/>
</dbReference>
<dbReference type="GO" id="GO:0016740">
    <property type="term" value="F:transferase activity"/>
    <property type="evidence" value="ECO:0007669"/>
    <property type="project" value="UniProtKB-KW"/>
</dbReference>
<sequence length="391" mass="45450">MQHSLRDNIIFCQARVPHGNQGDLVLTKILVSELRQYGKLIINDLQVPEWYCKQLEMKDEERASSYPIGFSLLIWFYSLKYLFKDRANVYLILRPGHFYGRGFKLELKMWLASLYYNILAIFKVKICRFGTSIESLSQPLQVAEKLRSIPMHFYSVRDTLSKDYALKIGIDKVKIFPDLAWLLPKKYVKENSQFLLQVPNSNEEPIKIAQNYIVLSFRSGFREFDSSGYKTNLLIALDKLVKMTCGDSQNKLVISYQVDSDYKFSKYLFERYQNEYDVIFIERYIDSRSMYDLYSGASMVCSNRLHVLMFAMFCGSLPIAIVNRAKEKRINGIFSDAGLQEIILDIAQGTNELDSLPELLNRQAIIKEKISLAFQKNGDICRETLKEVFQS</sequence>
<dbReference type="PANTHER" id="PTHR36836">
    <property type="entry name" value="COLANIC ACID BIOSYNTHESIS PROTEIN WCAK"/>
    <property type="match status" value="1"/>
</dbReference>
<dbReference type="Pfam" id="PF04230">
    <property type="entry name" value="PS_pyruv_trans"/>
    <property type="match status" value="1"/>
</dbReference>
<dbReference type="PANTHER" id="PTHR36836:SF1">
    <property type="entry name" value="COLANIC ACID BIOSYNTHESIS PROTEIN WCAK"/>
    <property type="match status" value="1"/>
</dbReference>
<evidence type="ECO:0000259" key="1">
    <source>
        <dbReference type="Pfam" id="PF04230"/>
    </source>
</evidence>
<accession>A0A551XYY3</accession>
<dbReference type="EMBL" id="SFCA01000135">
    <property type="protein sequence ID" value="TRT53933.1"/>
    <property type="molecule type" value="Genomic_DNA"/>
</dbReference>
<organism evidence="2 3">
    <name type="scientific">Microcystis aeruginosa Ma_QC_C_20070703_M131</name>
    <dbReference type="NCBI Taxonomy" id="2486263"/>
    <lineage>
        <taxon>Bacteria</taxon>
        <taxon>Bacillati</taxon>
        <taxon>Cyanobacteriota</taxon>
        <taxon>Cyanophyceae</taxon>
        <taxon>Oscillatoriophycideae</taxon>
        <taxon>Chroococcales</taxon>
        <taxon>Microcystaceae</taxon>
        <taxon>Microcystis</taxon>
    </lineage>
</organism>
<name>A0A551XYY3_MICAE</name>
<evidence type="ECO:0000313" key="3">
    <source>
        <dbReference type="Proteomes" id="UP000316443"/>
    </source>
</evidence>
<proteinExistence type="predicted"/>
<gene>
    <name evidence="2" type="ORF">EWV85_13010</name>
</gene>
<feature type="domain" description="Polysaccharide pyruvyl transferase" evidence="1">
    <location>
        <begin position="22"/>
        <end position="315"/>
    </location>
</feature>
<keyword evidence="2" id="KW-0808">Transferase</keyword>
<reference evidence="2 3" key="1">
    <citation type="submission" date="2019-01" db="EMBL/GenBank/DDBJ databases">
        <title>Coherence of Microcystis species and biogeography revealed through population genomics.</title>
        <authorList>
            <person name="Perez-Carrascal O.M."/>
            <person name="Terrat Y."/>
            <person name="Giani A."/>
            <person name="Fortin N."/>
            <person name="Tromas N."/>
            <person name="Shapiro B.J."/>
        </authorList>
    </citation>
    <scope>NUCLEOTIDE SEQUENCE [LARGE SCALE GENOMIC DNA]</scope>
    <source>
        <strain evidence="2">Ma_QC_C_20070703_M131</strain>
    </source>
</reference>
<evidence type="ECO:0000313" key="2">
    <source>
        <dbReference type="EMBL" id="TRT53933.1"/>
    </source>
</evidence>
<protein>
    <submittedName>
        <fullName evidence="2">Polysaccharide pyruvyl transferase family protein</fullName>
    </submittedName>
</protein>
<dbReference type="Proteomes" id="UP000316443">
    <property type="component" value="Unassembled WGS sequence"/>
</dbReference>
<comment type="caution">
    <text evidence="2">The sequence shown here is derived from an EMBL/GenBank/DDBJ whole genome shotgun (WGS) entry which is preliminary data.</text>
</comment>
<dbReference type="AlphaFoldDB" id="A0A551XYY3"/>